<name>A0A0F9BDQ0_9ZZZZ</name>
<protein>
    <submittedName>
        <fullName evidence="1">Uncharacterized protein</fullName>
    </submittedName>
</protein>
<organism evidence="1">
    <name type="scientific">marine sediment metagenome</name>
    <dbReference type="NCBI Taxonomy" id="412755"/>
    <lineage>
        <taxon>unclassified sequences</taxon>
        <taxon>metagenomes</taxon>
        <taxon>ecological metagenomes</taxon>
    </lineage>
</organism>
<feature type="non-terminal residue" evidence="1">
    <location>
        <position position="1"/>
    </location>
</feature>
<reference evidence="1" key="1">
    <citation type="journal article" date="2015" name="Nature">
        <title>Complex archaea that bridge the gap between prokaryotes and eukaryotes.</title>
        <authorList>
            <person name="Spang A."/>
            <person name="Saw J.H."/>
            <person name="Jorgensen S.L."/>
            <person name="Zaremba-Niedzwiedzka K."/>
            <person name="Martijn J."/>
            <person name="Lind A.E."/>
            <person name="van Eijk R."/>
            <person name="Schleper C."/>
            <person name="Guy L."/>
            <person name="Ettema T.J."/>
        </authorList>
    </citation>
    <scope>NUCLEOTIDE SEQUENCE</scope>
</reference>
<dbReference type="EMBL" id="LAZR01041438">
    <property type="protein sequence ID" value="KKL11992.1"/>
    <property type="molecule type" value="Genomic_DNA"/>
</dbReference>
<comment type="caution">
    <text evidence="1">The sequence shown here is derived from an EMBL/GenBank/DDBJ whole genome shotgun (WGS) entry which is preliminary data.</text>
</comment>
<accession>A0A0F9BDQ0</accession>
<proteinExistence type="predicted"/>
<evidence type="ECO:0000313" key="1">
    <source>
        <dbReference type="EMBL" id="KKL11992.1"/>
    </source>
</evidence>
<sequence>DRFTGIPFSKGPRVNLEKDGVKKKFVTQETVDAAWADGWHEPGRPETADAINGHDDSFDTMDHKHLQDACEDQGVEYDKRWGESKLRIALRAQFQGDD</sequence>
<gene>
    <name evidence="1" type="ORF">LCGC14_2540200</name>
</gene>
<dbReference type="AlphaFoldDB" id="A0A0F9BDQ0"/>